<evidence type="ECO:0000256" key="5">
    <source>
        <dbReference type="ARBA" id="ARBA00022989"/>
    </source>
</evidence>
<feature type="compositionally biased region" description="Acidic residues" evidence="9">
    <location>
        <begin position="828"/>
        <end position="838"/>
    </location>
</feature>
<evidence type="ECO:0000256" key="1">
    <source>
        <dbReference type="ARBA" id="ARBA00022692"/>
    </source>
</evidence>
<dbReference type="Pfam" id="PF20428">
    <property type="entry name" value="Sey1_3HB"/>
    <property type="match status" value="1"/>
</dbReference>
<dbReference type="GO" id="GO:0005789">
    <property type="term" value="C:endoplasmic reticulum membrane"/>
    <property type="evidence" value="ECO:0007669"/>
    <property type="project" value="UniProtKB-SubCell"/>
</dbReference>
<dbReference type="PROSITE" id="PS51715">
    <property type="entry name" value="G_GB1_RHD3"/>
    <property type="match status" value="1"/>
</dbReference>
<feature type="topological domain" description="Cytoplasmic" evidence="8">
    <location>
        <begin position="776"/>
        <end position="848"/>
    </location>
</feature>
<dbReference type="InterPro" id="IPR027417">
    <property type="entry name" value="P-loop_NTPase"/>
</dbReference>
<gene>
    <name evidence="8" type="primary">SEY1</name>
    <name evidence="12" type="ORF">KGF56_002635</name>
</gene>
<comment type="subcellular location">
    <subcellularLocation>
        <location evidence="8">Endoplasmic reticulum membrane</location>
        <topology evidence="8">Multi-pass membrane protein</topology>
    </subcellularLocation>
    <text evidence="8">Enriched in the cortical ER. Concentrated in punctae along the ER tubules.</text>
</comment>
<dbReference type="GO" id="GO:0005525">
    <property type="term" value="F:GTP binding"/>
    <property type="evidence" value="ECO:0007669"/>
    <property type="project" value="UniProtKB-UniRule"/>
</dbReference>
<keyword evidence="8" id="KW-0175">Coiled coil</keyword>
<keyword evidence="1 8" id="KW-0812">Transmembrane</keyword>
<evidence type="ECO:0000256" key="10">
    <source>
        <dbReference type="SAM" id="Phobius"/>
    </source>
</evidence>
<keyword evidence="5 8" id="KW-1133">Transmembrane helix</keyword>
<dbReference type="CDD" id="cd01851">
    <property type="entry name" value="GBP"/>
    <property type="match status" value="1"/>
</dbReference>
<dbReference type="AlphaFoldDB" id="A0AAI9SXS9"/>
<keyword evidence="6 8" id="KW-0342">GTP-binding</keyword>
<protein>
    <submittedName>
        <fullName evidence="12">SEY1</fullName>
    </submittedName>
</protein>
<sequence length="848" mass="97664">MKEDPLSETSSSSSFVPVEQVRLEDALQIIDEEKHFNKDILSYISRTCPANVGHNYHIVAVFGSQSTGKSTLLNNLFNTNFDVMNEQSRQQTTKGIWLAQSSLLTTTSGRAIGNNNSSTKDGNGNSNIIVMDVEGTDGRERGEDQDFERKAALFALATSEVLILNIWEHQIGLYQGSNMALLKTVFEVNITLFGKSKLDSKNDHKVLLLVVIRDHLGNTPIENLAATVTTDLKKMWDALVKPSELAHLTFEDFFDIDFHALNHKILQPDQFARGIAELGDRLIDGLFKPEYHHNVPIDGWTLYAEKCWEQIETNKDLDLPTQQILVAQFKCDEIVENVFGEFVNKFAEMFKDIEKEEEEEEKKTKKKEHVYEDVGLLFVDLRNDVLEEYDHSAARYNQSVYSQKRLKLVSLINSKFKEVFDAYSKQLIQSSLDSFEKNLVSLKGKSFAKESERLSSEIARNVEQNLGFISLEGTFTIDELVNKFQTDIETIIKKQQKVELNNIVNKAIKKLSTNLLKNMQLQLNDPDEKTWDNILNSFNQLVGNFCSKYENDFDLNTSQEENEKAMNKFKFLSWNAFYEIIHKLIYKEKVVEQLQSKFDDKFRYDNKGLPRMFQDSKELENVFGIAKEYALRILPILTIAKLSDDSEIVPDFDIFNKQLRREYLGVKSLDMVSDDEYGAEEDEDDEEDKERNFSDIISETEKAQILAKFKKEIDAKFVETKRSIVQHITQIPYYIYLIIMLLGWNEFMAVIRNPFTFSLAIIFGVSLYVLYTMNLLKPALVVGQRLVDEIIVVAKEKLREVLVDDHLVQAHNLDKMTGTIRSQLKEDEKEDEDEEVVVNEDKVTEESI</sequence>
<dbReference type="Pfam" id="PF05879">
    <property type="entry name" value="RHD3_GTPase"/>
    <property type="match status" value="1"/>
</dbReference>
<proteinExistence type="inferred from homology"/>
<evidence type="ECO:0000259" key="11">
    <source>
        <dbReference type="PROSITE" id="PS51715"/>
    </source>
</evidence>
<dbReference type="FunFam" id="3.40.50.300:FF:000727">
    <property type="entry name" value="Protein SEY1 homolog"/>
    <property type="match status" value="1"/>
</dbReference>
<feature type="transmembrane region" description="Helical" evidence="10">
    <location>
        <begin position="731"/>
        <end position="751"/>
    </location>
</feature>
<comment type="caution">
    <text evidence="12">The sequence shown here is derived from an EMBL/GenBank/DDBJ whole genome shotgun (WGS) entry which is preliminary data.</text>
</comment>
<dbReference type="PANTHER" id="PTHR45923:SF2">
    <property type="entry name" value="PROTEIN SEY1"/>
    <property type="match status" value="1"/>
</dbReference>
<dbReference type="SUPFAM" id="SSF52540">
    <property type="entry name" value="P-loop containing nucleoside triphosphate hydrolases"/>
    <property type="match status" value="1"/>
</dbReference>
<feature type="coiled-coil region" evidence="8">
    <location>
        <begin position="343"/>
        <end position="373"/>
    </location>
</feature>
<feature type="compositionally biased region" description="Basic and acidic residues" evidence="9">
    <location>
        <begin position="839"/>
        <end position="848"/>
    </location>
</feature>
<dbReference type="InterPro" id="IPR008803">
    <property type="entry name" value="RHD3/Sey1"/>
</dbReference>
<feature type="domain" description="GB1/RHD3-type G" evidence="11">
    <location>
        <begin position="53"/>
        <end position="296"/>
    </location>
</feature>
<feature type="region of interest" description="Disordered" evidence="9">
    <location>
        <begin position="824"/>
        <end position="848"/>
    </location>
</feature>
<name>A0AAI9SXS9_9ASCO</name>
<organism evidence="12 13">
    <name type="scientific">Candida oxycetoniae</name>
    <dbReference type="NCBI Taxonomy" id="497107"/>
    <lineage>
        <taxon>Eukaryota</taxon>
        <taxon>Fungi</taxon>
        <taxon>Dikarya</taxon>
        <taxon>Ascomycota</taxon>
        <taxon>Saccharomycotina</taxon>
        <taxon>Pichiomycetes</taxon>
        <taxon>Debaryomycetaceae</taxon>
        <taxon>Candida/Lodderomyces clade</taxon>
        <taxon>Candida</taxon>
    </lineage>
</organism>
<keyword evidence="7 8" id="KW-0472">Membrane</keyword>
<dbReference type="InterPro" id="IPR030386">
    <property type="entry name" value="G_GB1_RHD3_dom"/>
</dbReference>
<feature type="binding site" evidence="8">
    <location>
        <begin position="63"/>
        <end position="70"/>
    </location>
    <ligand>
        <name>GTP</name>
        <dbReference type="ChEBI" id="CHEBI:37565"/>
    </ligand>
</feature>
<reference evidence="12" key="1">
    <citation type="journal article" date="2022" name="DNA Res.">
        <title>Genome analysis of five recently described species of the CUG-Ser clade uncovers Candida theae as a new hybrid lineage with pathogenic potential in the Candida parapsilosis species complex.</title>
        <authorList>
            <person name="Mixao V."/>
            <person name="Del Olmo V."/>
            <person name="Hegedusova E."/>
            <person name="Saus E."/>
            <person name="Pryszcz L."/>
            <person name="Cillingova A."/>
            <person name="Nosek J."/>
            <person name="Gabaldon T."/>
        </authorList>
    </citation>
    <scope>NUCLEOTIDE SEQUENCE</scope>
    <source>
        <strain evidence="12">CBS 10844</strain>
    </source>
</reference>
<feature type="topological domain" description="Cytoplasmic" evidence="8">
    <location>
        <begin position="1"/>
        <end position="730"/>
    </location>
</feature>
<dbReference type="Gene3D" id="3.40.50.300">
    <property type="entry name" value="P-loop containing nucleotide triphosphate hydrolases"/>
    <property type="match status" value="1"/>
</dbReference>
<dbReference type="GO" id="GO:0003924">
    <property type="term" value="F:GTPase activity"/>
    <property type="evidence" value="ECO:0007669"/>
    <property type="project" value="UniProtKB-UniRule"/>
</dbReference>
<evidence type="ECO:0000313" key="12">
    <source>
        <dbReference type="EMBL" id="KAI3404536.2"/>
    </source>
</evidence>
<evidence type="ECO:0000256" key="3">
    <source>
        <dbReference type="ARBA" id="ARBA00022801"/>
    </source>
</evidence>
<dbReference type="InterPro" id="IPR046758">
    <property type="entry name" value="Sey1/RHD3-like_3HB"/>
</dbReference>
<keyword evidence="3 8" id="KW-0378">Hydrolase</keyword>
<dbReference type="GO" id="GO:0016320">
    <property type="term" value="P:endoplasmic reticulum membrane fusion"/>
    <property type="evidence" value="ECO:0007669"/>
    <property type="project" value="TreeGrafter"/>
</dbReference>
<accession>A0AAI9SXS9</accession>
<dbReference type="Proteomes" id="UP001202479">
    <property type="component" value="Unassembled WGS sequence"/>
</dbReference>
<evidence type="ECO:0000256" key="7">
    <source>
        <dbReference type="ARBA" id="ARBA00023136"/>
    </source>
</evidence>
<feature type="topological domain" description="Lumenal" evidence="8">
    <location>
        <begin position="752"/>
        <end position="754"/>
    </location>
</feature>
<evidence type="ECO:0000313" key="13">
    <source>
        <dbReference type="Proteomes" id="UP001202479"/>
    </source>
</evidence>
<evidence type="ECO:0000256" key="4">
    <source>
        <dbReference type="ARBA" id="ARBA00022824"/>
    </source>
</evidence>
<feature type="transmembrane region" description="Helical" evidence="10">
    <location>
        <begin position="757"/>
        <end position="776"/>
    </location>
</feature>
<evidence type="ECO:0000256" key="6">
    <source>
        <dbReference type="ARBA" id="ARBA00023134"/>
    </source>
</evidence>
<keyword evidence="2 8" id="KW-0547">Nucleotide-binding</keyword>
<dbReference type="PANTHER" id="PTHR45923">
    <property type="entry name" value="PROTEIN SEY1"/>
    <property type="match status" value="1"/>
</dbReference>
<dbReference type="HAMAP" id="MF_03109">
    <property type="entry name" value="Sey1"/>
    <property type="match status" value="1"/>
</dbReference>
<keyword evidence="13" id="KW-1185">Reference proteome</keyword>
<evidence type="ECO:0000256" key="2">
    <source>
        <dbReference type="ARBA" id="ARBA00022741"/>
    </source>
</evidence>
<comment type="similarity">
    <text evidence="8">Belongs to the TRAFAC class dynamin-like GTPase superfamily. GB1/RHD3 GTPase family. RHD3 subfamily.</text>
</comment>
<keyword evidence="4 8" id="KW-0256">Endoplasmic reticulum</keyword>
<dbReference type="EMBL" id="JAHUZD010000094">
    <property type="protein sequence ID" value="KAI3404536.2"/>
    <property type="molecule type" value="Genomic_DNA"/>
</dbReference>
<evidence type="ECO:0000256" key="9">
    <source>
        <dbReference type="SAM" id="MobiDB-lite"/>
    </source>
</evidence>
<evidence type="ECO:0000256" key="8">
    <source>
        <dbReference type="HAMAP-Rule" id="MF_03109"/>
    </source>
</evidence>